<gene>
    <name evidence="6" type="ORF">Ae201684_010541</name>
</gene>
<dbReference type="Pfam" id="PF00134">
    <property type="entry name" value="Cyclin_N"/>
    <property type="match status" value="1"/>
</dbReference>
<dbReference type="Pfam" id="PF02984">
    <property type="entry name" value="Cyclin_C"/>
    <property type="match status" value="1"/>
</dbReference>
<evidence type="ECO:0000256" key="4">
    <source>
        <dbReference type="RuleBase" id="RU000383"/>
    </source>
</evidence>
<dbReference type="AlphaFoldDB" id="A0A6G0WXE3"/>
<feature type="domain" description="Cyclin-like" evidence="5">
    <location>
        <begin position="158"/>
        <end position="237"/>
    </location>
</feature>
<keyword evidence="2 4" id="KW-0195">Cyclin</keyword>
<dbReference type="InterPro" id="IPR039361">
    <property type="entry name" value="Cyclin"/>
</dbReference>
<evidence type="ECO:0000313" key="7">
    <source>
        <dbReference type="Proteomes" id="UP000481153"/>
    </source>
</evidence>
<dbReference type="EMBL" id="VJMJ01000135">
    <property type="protein sequence ID" value="KAF0732249.1"/>
    <property type="molecule type" value="Genomic_DNA"/>
</dbReference>
<keyword evidence="7" id="KW-1185">Reference proteome</keyword>
<keyword evidence="3" id="KW-0131">Cell cycle</keyword>
<comment type="caution">
    <text evidence="6">The sequence shown here is derived from an EMBL/GenBank/DDBJ whole genome shotgun (WGS) entry which is preliminary data.</text>
</comment>
<dbReference type="FunFam" id="1.10.472.10:FF:000057">
    <property type="entry name" value="Cyclin N-terminal domain containing 2"/>
    <property type="match status" value="1"/>
</dbReference>
<dbReference type="Proteomes" id="UP000481153">
    <property type="component" value="Unassembled WGS sequence"/>
</dbReference>
<dbReference type="InterPro" id="IPR048258">
    <property type="entry name" value="Cyclins_cyclin-box"/>
</dbReference>
<proteinExistence type="inferred from homology"/>
<dbReference type="InterPro" id="IPR006671">
    <property type="entry name" value="Cyclin_N"/>
</dbReference>
<dbReference type="SMART" id="SM00385">
    <property type="entry name" value="CYCLIN"/>
    <property type="match status" value="2"/>
</dbReference>
<protein>
    <recommendedName>
        <fullName evidence="5">Cyclin-like domain-containing protein</fullName>
    </recommendedName>
</protein>
<keyword evidence="1" id="KW-0132">Cell division</keyword>
<organism evidence="6 7">
    <name type="scientific">Aphanomyces euteiches</name>
    <dbReference type="NCBI Taxonomy" id="100861"/>
    <lineage>
        <taxon>Eukaryota</taxon>
        <taxon>Sar</taxon>
        <taxon>Stramenopiles</taxon>
        <taxon>Oomycota</taxon>
        <taxon>Saprolegniomycetes</taxon>
        <taxon>Saprolegniales</taxon>
        <taxon>Verrucalvaceae</taxon>
        <taxon>Aphanomyces</taxon>
    </lineage>
</organism>
<reference evidence="6 7" key="1">
    <citation type="submission" date="2019-07" db="EMBL/GenBank/DDBJ databases">
        <title>Genomics analysis of Aphanomyces spp. identifies a new class of oomycete effector associated with host adaptation.</title>
        <authorList>
            <person name="Gaulin E."/>
        </authorList>
    </citation>
    <scope>NUCLEOTIDE SEQUENCE [LARGE SCALE GENOMIC DNA]</scope>
    <source>
        <strain evidence="6 7">ATCC 201684</strain>
    </source>
</reference>
<accession>A0A6G0WXE3</accession>
<evidence type="ECO:0000256" key="2">
    <source>
        <dbReference type="ARBA" id="ARBA00023127"/>
    </source>
</evidence>
<dbReference type="InterPro" id="IPR036915">
    <property type="entry name" value="Cyclin-like_sf"/>
</dbReference>
<dbReference type="PROSITE" id="PS00292">
    <property type="entry name" value="CYCLINS"/>
    <property type="match status" value="1"/>
</dbReference>
<dbReference type="InterPro" id="IPR004367">
    <property type="entry name" value="Cyclin_C-dom"/>
</dbReference>
<dbReference type="PANTHER" id="PTHR10177">
    <property type="entry name" value="CYCLINS"/>
    <property type="match status" value="1"/>
</dbReference>
<evidence type="ECO:0000256" key="1">
    <source>
        <dbReference type="ARBA" id="ARBA00022618"/>
    </source>
</evidence>
<evidence type="ECO:0000259" key="5">
    <source>
        <dbReference type="SMART" id="SM00385"/>
    </source>
</evidence>
<dbReference type="GO" id="GO:0051301">
    <property type="term" value="P:cell division"/>
    <property type="evidence" value="ECO:0007669"/>
    <property type="project" value="UniProtKB-KW"/>
</dbReference>
<dbReference type="InterPro" id="IPR013763">
    <property type="entry name" value="Cyclin-like_dom"/>
</dbReference>
<dbReference type="Gene3D" id="1.10.472.10">
    <property type="entry name" value="Cyclin-like"/>
    <property type="match status" value="2"/>
</dbReference>
<feature type="domain" description="Cyclin-like" evidence="5">
    <location>
        <begin position="60"/>
        <end position="145"/>
    </location>
</feature>
<dbReference type="VEuPathDB" id="FungiDB:AeMF1_004859"/>
<comment type="similarity">
    <text evidence="4">Belongs to the cyclin family.</text>
</comment>
<evidence type="ECO:0000313" key="6">
    <source>
        <dbReference type="EMBL" id="KAF0732249.1"/>
    </source>
</evidence>
<name>A0A6G0WXE3_9STRA</name>
<evidence type="ECO:0000256" key="3">
    <source>
        <dbReference type="ARBA" id="ARBA00023306"/>
    </source>
</evidence>
<sequence length="281" mass="30742">MDLICHEEEGVVADELMYNHIPDMLESLLKREDAHRPDSDYVTKTQRDGVNASTRSRVVAWISEVAGELRFAIDTIELALNYLDRFLSTTSITKRELQLVGLVALLVASKFHEPDSLLAAEASEMAQAAGFSASAIHDMETRMLAALQWQLHVVLPIHFVDCFISDLELPSLESSCHTLLSAAHLSMAMVAFHPSQVAAAVVSVSAQLNGLSSSLVSSYLETVGIEAPRACQRLLLHNLPLKRERSPSPTGVEELFETPVEFVATPSIAAVCPVAKRPKLM</sequence>
<dbReference type="SUPFAM" id="SSF47954">
    <property type="entry name" value="Cyclin-like"/>
    <property type="match status" value="2"/>
</dbReference>